<dbReference type="OrthoDB" id="1470350at2759"/>
<dbReference type="FunFam" id="1.10.630.10:FF:000078">
    <property type="entry name" value="Probable cytochrome P450 515A1"/>
    <property type="match status" value="1"/>
</dbReference>
<comment type="caution">
    <text evidence="15">The sequence shown here is derived from an EMBL/GenBank/DDBJ whole genome shotgun (WGS) entry which is preliminary data.</text>
</comment>
<dbReference type="InParanoid" id="A0A151ZJE7"/>
<keyword evidence="14" id="KW-0732">Signal</keyword>
<evidence type="ECO:0000256" key="10">
    <source>
        <dbReference type="ARBA" id="ARBA00023033"/>
    </source>
</evidence>
<keyword evidence="8 13" id="KW-0560">Oxidoreductase</keyword>
<dbReference type="InterPro" id="IPR002401">
    <property type="entry name" value="Cyt_P450_E_grp-I"/>
</dbReference>
<dbReference type="FunCoup" id="A0A151ZJE7">
    <property type="interactions" value="6"/>
</dbReference>
<dbReference type="SUPFAM" id="SSF48264">
    <property type="entry name" value="Cytochrome P450"/>
    <property type="match status" value="1"/>
</dbReference>
<dbReference type="Pfam" id="PF00067">
    <property type="entry name" value="p450"/>
    <property type="match status" value="1"/>
</dbReference>
<keyword evidence="9 12" id="KW-0408">Iron</keyword>
<comment type="subcellular location">
    <subcellularLocation>
        <location evidence="2">Membrane</location>
        <topology evidence="2">Single-pass membrane protein</topology>
    </subcellularLocation>
</comment>
<keyword evidence="16" id="KW-1185">Reference proteome</keyword>
<organism evidence="15 16">
    <name type="scientific">Tieghemostelium lacteum</name>
    <name type="common">Slime mold</name>
    <name type="synonym">Dictyostelium lacteum</name>
    <dbReference type="NCBI Taxonomy" id="361077"/>
    <lineage>
        <taxon>Eukaryota</taxon>
        <taxon>Amoebozoa</taxon>
        <taxon>Evosea</taxon>
        <taxon>Eumycetozoa</taxon>
        <taxon>Dictyostelia</taxon>
        <taxon>Dictyosteliales</taxon>
        <taxon>Raperosteliaceae</taxon>
        <taxon>Tieghemostelium</taxon>
    </lineage>
</organism>
<comment type="cofactor">
    <cofactor evidence="1 12">
        <name>heme</name>
        <dbReference type="ChEBI" id="CHEBI:30413"/>
    </cofactor>
</comment>
<evidence type="ECO:0000256" key="13">
    <source>
        <dbReference type="RuleBase" id="RU000461"/>
    </source>
</evidence>
<proteinExistence type="inferred from homology"/>
<evidence type="ECO:0000256" key="2">
    <source>
        <dbReference type="ARBA" id="ARBA00004167"/>
    </source>
</evidence>
<reference evidence="15 16" key="1">
    <citation type="submission" date="2015-12" db="EMBL/GenBank/DDBJ databases">
        <title>Dictyostelia acquired genes for synthesis and detection of signals that induce cell-type specialization by lateral gene transfer from prokaryotes.</title>
        <authorList>
            <person name="Gloeckner G."/>
            <person name="Schaap P."/>
        </authorList>
    </citation>
    <scope>NUCLEOTIDE SEQUENCE [LARGE SCALE GENOMIC DNA]</scope>
    <source>
        <strain evidence="15 16">TK</strain>
    </source>
</reference>
<feature type="signal peptide" evidence="14">
    <location>
        <begin position="1"/>
        <end position="18"/>
    </location>
</feature>
<dbReference type="InterPro" id="IPR036396">
    <property type="entry name" value="Cyt_P450_sf"/>
</dbReference>
<keyword evidence="11" id="KW-0472">Membrane</keyword>
<keyword evidence="10 13" id="KW-0503">Monooxygenase</keyword>
<accession>A0A151ZJE7</accession>
<evidence type="ECO:0000256" key="11">
    <source>
        <dbReference type="ARBA" id="ARBA00023136"/>
    </source>
</evidence>
<dbReference type="InterPro" id="IPR017972">
    <property type="entry name" value="Cyt_P450_CS"/>
</dbReference>
<evidence type="ECO:0000313" key="15">
    <source>
        <dbReference type="EMBL" id="KYQ94047.1"/>
    </source>
</evidence>
<dbReference type="CDD" id="cd20617">
    <property type="entry name" value="CYP1_2-like"/>
    <property type="match status" value="1"/>
</dbReference>
<sequence>MFISLILLIIFLIFFISLKKNNKCSILPPGPKAIPFFGNLIQIGTQPHLSIQKLSKIYGGAMSLWFGKVHTVILSSPQYIKEVIVNQSQYSTDRYLMETALIIGENIDILFSNGEYWKKYRLLLLSSMSKLKSHIVLNETISNEAYRLSQCFIELQERVSGDIIIDPIQYFKNFTLNVIMLILYSDRSDYHQDGSQNIVIDAVNYVEKELSVGNMADLFPILKPFFKNSRNNLKSALGRVWDFSEKSIECHRKALLETGKIKDMMDIMLSEIDKMPSDQASFYNNEGLVKVCSDLLISGTETSASTMSWLLVFLVNNPNIQQKIRAELRQVLQDEGMVVADRLEISHRSKTLFFNACIKEVLRIRPVGALALPRVMNHDVTVGDYIIPKGSQVLMNVYGLAMDDTLWVNPEEFNPYRWLNELDTVSQYSDYKNITFGVGSRSCIGSTLAKDEIFLGVGNMILNYNIESINQKPLDEKGHFGIALSPNSYKIKLTKLNI</sequence>
<gene>
    <name evidence="15" type="ORF">DLAC_04321</name>
</gene>
<keyword evidence="7" id="KW-1133">Transmembrane helix</keyword>
<dbReference type="GO" id="GO:0020037">
    <property type="term" value="F:heme binding"/>
    <property type="evidence" value="ECO:0007669"/>
    <property type="project" value="InterPro"/>
</dbReference>
<name>A0A151ZJE7_TIELA</name>
<dbReference type="GO" id="GO:0016705">
    <property type="term" value="F:oxidoreductase activity, acting on paired donors, with incorporation or reduction of molecular oxygen"/>
    <property type="evidence" value="ECO:0007669"/>
    <property type="project" value="InterPro"/>
</dbReference>
<evidence type="ECO:0000256" key="3">
    <source>
        <dbReference type="ARBA" id="ARBA00010617"/>
    </source>
</evidence>
<feature type="binding site" description="axial binding residue" evidence="12">
    <location>
        <position position="443"/>
    </location>
    <ligand>
        <name>heme</name>
        <dbReference type="ChEBI" id="CHEBI:30413"/>
    </ligand>
    <ligandPart>
        <name>Fe</name>
        <dbReference type="ChEBI" id="CHEBI:18248"/>
    </ligandPart>
</feature>
<comment type="similarity">
    <text evidence="3 13">Belongs to the cytochrome P450 family.</text>
</comment>
<dbReference type="PRINTS" id="PR00463">
    <property type="entry name" value="EP450I"/>
</dbReference>
<keyword evidence="5" id="KW-0812">Transmembrane</keyword>
<evidence type="ECO:0000256" key="6">
    <source>
        <dbReference type="ARBA" id="ARBA00022723"/>
    </source>
</evidence>
<keyword evidence="4 12" id="KW-0349">Heme</keyword>
<evidence type="ECO:0000256" key="12">
    <source>
        <dbReference type="PIRSR" id="PIRSR602401-1"/>
    </source>
</evidence>
<feature type="chain" id="PRO_5007593456" evidence="14">
    <location>
        <begin position="19"/>
        <end position="498"/>
    </location>
</feature>
<evidence type="ECO:0000256" key="1">
    <source>
        <dbReference type="ARBA" id="ARBA00001971"/>
    </source>
</evidence>
<evidence type="ECO:0000256" key="14">
    <source>
        <dbReference type="SAM" id="SignalP"/>
    </source>
</evidence>
<evidence type="ECO:0000256" key="7">
    <source>
        <dbReference type="ARBA" id="ARBA00022989"/>
    </source>
</evidence>
<evidence type="ECO:0000256" key="8">
    <source>
        <dbReference type="ARBA" id="ARBA00023002"/>
    </source>
</evidence>
<evidence type="ECO:0000313" key="16">
    <source>
        <dbReference type="Proteomes" id="UP000076078"/>
    </source>
</evidence>
<evidence type="ECO:0000256" key="9">
    <source>
        <dbReference type="ARBA" id="ARBA00023004"/>
    </source>
</evidence>
<dbReference type="PROSITE" id="PS00086">
    <property type="entry name" value="CYTOCHROME_P450"/>
    <property type="match status" value="1"/>
</dbReference>
<dbReference type="InterPro" id="IPR001128">
    <property type="entry name" value="Cyt_P450"/>
</dbReference>
<dbReference type="PRINTS" id="PR00385">
    <property type="entry name" value="P450"/>
</dbReference>
<keyword evidence="6 12" id="KW-0479">Metal-binding</keyword>
<dbReference type="GO" id="GO:0004497">
    <property type="term" value="F:monooxygenase activity"/>
    <property type="evidence" value="ECO:0007669"/>
    <property type="project" value="UniProtKB-KW"/>
</dbReference>
<dbReference type="GO" id="GO:0016020">
    <property type="term" value="C:membrane"/>
    <property type="evidence" value="ECO:0007669"/>
    <property type="project" value="UniProtKB-SubCell"/>
</dbReference>
<dbReference type="Gene3D" id="1.10.630.10">
    <property type="entry name" value="Cytochrome P450"/>
    <property type="match status" value="1"/>
</dbReference>
<dbReference type="PANTHER" id="PTHR24303:SF31">
    <property type="entry name" value="CYTOCHROME P450 307A1-RELATED"/>
    <property type="match status" value="1"/>
</dbReference>
<dbReference type="AlphaFoldDB" id="A0A151ZJE7"/>
<dbReference type="GO" id="GO:0005506">
    <property type="term" value="F:iron ion binding"/>
    <property type="evidence" value="ECO:0007669"/>
    <property type="project" value="InterPro"/>
</dbReference>
<dbReference type="Proteomes" id="UP000076078">
    <property type="component" value="Unassembled WGS sequence"/>
</dbReference>
<dbReference type="EMBL" id="LODT01000022">
    <property type="protein sequence ID" value="KYQ94047.1"/>
    <property type="molecule type" value="Genomic_DNA"/>
</dbReference>
<evidence type="ECO:0000256" key="4">
    <source>
        <dbReference type="ARBA" id="ARBA00022617"/>
    </source>
</evidence>
<protein>
    <submittedName>
        <fullName evidence="15">Cytochrome P450 family protein</fullName>
    </submittedName>
</protein>
<dbReference type="OMA" id="RPPNHIG"/>
<dbReference type="STRING" id="361077.A0A151ZJE7"/>
<evidence type="ECO:0000256" key="5">
    <source>
        <dbReference type="ARBA" id="ARBA00022692"/>
    </source>
</evidence>
<dbReference type="PANTHER" id="PTHR24303">
    <property type="entry name" value="HEME-BINDING MONOOXYGENASE FAMILY"/>
    <property type="match status" value="1"/>
</dbReference>